<organism evidence="4 5">
    <name type="scientific">Candidatus Uhrbacteria bacterium CG_4_9_14_0_2_um_filter_41_50</name>
    <dbReference type="NCBI Taxonomy" id="1975031"/>
    <lineage>
        <taxon>Bacteria</taxon>
        <taxon>Candidatus Uhriibacteriota</taxon>
    </lineage>
</organism>
<dbReference type="Pfam" id="PF02481">
    <property type="entry name" value="DNA_processg_A"/>
    <property type="match status" value="1"/>
</dbReference>
<feature type="domain" description="Smf/DprA SLOG" evidence="2">
    <location>
        <begin position="88"/>
        <end position="296"/>
    </location>
</feature>
<evidence type="ECO:0000259" key="3">
    <source>
        <dbReference type="Pfam" id="PF17782"/>
    </source>
</evidence>
<dbReference type="PANTHER" id="PTHR43022">
    <property type="entry name" value="PROTEIN SMF"/>
    <property type="match status" value="1"/>
</dbReference>
<gene>
    <name evidence="4" type="primary">dprA</name>
    <name evidence="4" type="ORF">CO057_02935</name>
</gene>
<comment type="caution">
    <text evidence="4">The sequence shown here is derived from an EMBL/GenBank/DDBJ whole genome shotgun (WGS) entry which is preliminary data.</text>
</comment>
<evidence type="ECO:0000256" key="1">
    <source>
        <dbReference type="ARBA" id="ARBA00006525"/>
    </source>
</evidence>
<evidence type="ECO:0000259" key="2">
    <source>
        <dbReference type="Pfam" id="PF02481"/>
    </source>
</evidence>
<evidence type="ECO:0000313" key="5">
    <source>
        <dbReference type="Proteomes" id="UP000230251"/>
    </source>
</evidence>
<proteinExistence type="inferred from homology"/>
<dbReference type="Gene3D" id="1.10.10.10">
    <property type="entry name" value="Winged helix-like DNA-binding domain superfamily/Winged helix DNA-binding domain"/>
    <property type="match status" value="1"/>
</dbReference>
<dbReference type="InterPro" id="IPR057666">
    <property type="entry name" value="DrpA_SLOG"/>
</dbReference>
<dbReference type="AlphaFoldDB" id="A0A2M8ENU0"/>
<evidence type="ECO:0000313" key="4">
    <source>
        <dbReference type="EMBL" id="PJC24399.1"/>
    </source>
</evidence>
<protein>
    <submittedName>
        <fullName evidence="4">DNA-protecting protein DprA</fullName>
    </submittedName>
</protein>
<dbReference type="NCBIfam" id="TIGR00732">
    <property type="entry name" value="dprA"/>
    <property type="match status" value="1"/>
</dbReference>
<dbReference type="InterPro" id="IPR003488">
    <property type="entry name" value="DprA"/>
</dbReference>
<dbReference type="Gene3D" id="3.40.50.450">
    <property type="match status" value="1"/>
</dbReference>
<comment type="similarity">
    <text evidence="1">Belongs to the DprA/Smf family.</text>
</comment>
<dbReference type="GO" id="GO:0009294">
    <property type="term" value="P:DNA-mediated transformation"/>
    <property type="evidence" value="ECO:0007669"/>
    <property type="project" value="InterPro"/>
</dbReference>
<accession>A0A2M8ENU0</accession>
<dbReference type="SUPFAM" id="SSF102405">
    <property type="entry name" value="MCP/YpsA-like"/>
    <property type="match status" value="1"/>
</dbReference>
<name>A0A2M8ENU0_9BACT</name>
<reference evidence="5" key="1">
    <citation type="submission" date="2017-09" db="EMBL/GenBank/DDBJ databases">
        <title>Depth-based differentiation of microbial function through sediment-hosted aquifers and enrichment of novel symbionts in the deep terrestrial subsurface.</title>
        <authorList>
            <person name="Probst A.J."/>
            <person name="Ladd B."/>
            <person name="Jarett J.K."/>
            <person name="Geller-Mcgrath D.E."/>
            <person name="Sieber C.M.K."/>
            <person name="Emerson J.B."/>
            <person name="Anantharaman K."/>
            <person name="Thomas B.C."/>
            <person name="Malmstrom R."/>
            <person name="Stieglmeier M."/>
            <person name="Klingl A."/>
            <person name="Woyke T."/>
            <person name="Ryan C.M."/>
            <person name="Banfield J.F."/>
        </authorList>
    </citation>
    <scope>NUCLEOTIDE SEQUENCE [LARGE SCALE GENOMIC DNA]</scope>
</reference>
<feature type="domain" description="DprA winged helix" evidence="3">
    <location>
        <begin position="307"/>
        <end position="362"/>
    </location>
</feature>
<dbReference type="EMBL" id="PFSI01000045">
    <property type="protein sequence ID" value="PJC24399.1"/>
    <property type="molecule type" value="Genomic_DNA"/>
</dbReference>
<dbReference type="InterPro" id="IPR036388">
    <property type="entry name" value="WH-like_DNA-bd_sf"/>
</dbReference>
<dbReference type="InterPro" id="IPR041614">
    <property type="entry name" value="DprA_WH"/>
</dbReference>
<sequence>MTYDKIHFMRPDIPYWLALNEFNKFGPRSMMRLFSYFQNMELAFKADLQDLTNAGIRQNIASQFIHERQNFNPEKITDTINRHGITAVTSQDDSYPPLLKTIYDPPAVLYIKGKLPSIDRAHVAVVGSRKASPYGLQCAGMLATELAKAGVVVVSGLAYGIDEAAHIATLKTNGITIAVLGTGILNPGTERQQYLAEKIAQSGGAVISEFPVRMHGAKQNFPIRNRIISGIGHGSLIIEATKKSGSLITAQSALEQNREVFAVPGPITSDTSVGTNNLIKMGAHPVTCATDVLNVLNISEVQEIARSEPTPDSKEEALILELLSKNPIHIDELTRQTGLQSYSVASTLSLMEMKGQTKQIGGMYYVKTI</sequence>
<dbReference type="Pfam" id="PF17782">
    <property type="entry name" value="WHD_DprA"/>
    <property type="match status" value="1"/>
</dbReference>
<dbReference type="Proteomes" id="UP000230251">
    <property type="component" value="Unassembled WGS sequence"/>
</dbReference>
<dbReference type="PANTHER" id="PTHR43022:SF1">
    <property type="entry name" value="PROTEIN SMF"/>
    <property type="match status" value="1"/>
</dbReference>